<evidence type="ECO:0000259" key="9">
    <source>
        <dbReference type="PROSITE" id="PS50823"/>
    </source>
</evidence>
<feature type="domain" description="KH type-2" evidence="9">
    <location>
        <begin position="39"/>
        <end position="109"/>
    </location>
</feature>
<name>A0A2H0VHL9_9BACT</name>
<comment type="subunit">
    <text evidence="8">Part of the 30S ribosomal subunit. Forms a tight complex with proteins S10 and S14.</text>
</comment>
<gene>
    <name evidence="8" type="primary">rpsC</name>
    <name evidence="10" type="ORF">COT89_02610</name>
</gene>
<dbReference type="CDD" id="cd02412">
    <property type="entry name" value="KH-II_30S_S3"/>
    <property type="match status" value="1"/>
</dbReference>
<protein>
    <recommendedName>
        <fullName evidence="7 8">Small ribosomal subunit protein uS3</fullName>
    </recommendedName>
</protein>
<dbReference type="PANTHER" id="PTHR11760:SF19">
    <property type="entry name" value="SMALL RIBOSOMAL SUBUNIT PROTEIN US3C"/>
    <property type="match status" value="1"/>
</dbReference>
<comment type="function">
    <text evidence="6 8">Binds the lower part of the 30S subunit head. Binds mRNA in the 70S ribosome, positioning it for translation.</text>
</comment>
<dbReference type="Pfam" id="PF00189">
    <property type="entry name" value="Ribosomal_S3_C"/>
    <property type="match status" value="1"/>
</dbReference>
<evidence type="ECO:0000256" key="8">
    <source>
        <dbReference type="HAMAP-Rule" id="MF_01309"/>
    </source>
</evidence>
<dbReference type="InterPro" id="IPR057258">
    <property type="entry name" value="Ribosomal_uS3"/>
</dbReference>
<evidence type="ECO:0000256" key="2">
    <source>
        <dbReference type="ARBA" id="ARBA00022730"/>
    </source>
</evidence>
<comment type="similarity">
    <text evidence="1 8">Belongs to the universal ribosomal protein uS3 family.</text>
</comment>
<organism evidence="10 11">
    <name type="scientific">Candidatus Colwellbacteria bacterium CG10_big_fil_rev_8_21_14_0_10_42_22</name>
    <dbReference type="NCBI Taxonomy" id="1974540"/>
    <lineage>
        <taxon>Bacteria</taxon>
        <taxon>Candidatus Colwelliibacteriota</taxon>
    </lineage>
</organism>
<reference evidence="11" key="1">
    <citation type="submission" date="2017-09" db="EMBL/GenBank/DDBJ databases">
        <title>Depth-based differentiation of microbial function through sediment-hosted aquifers and enrichment of novel symbionts in the deep terrestrial subsurface.</title>
        <authorList>
            <person name="Probst A.J."/>
            <person name="Ladd B."/>
            <person name="Jarett J.K."/>
            <person name="Geller-Mcgrath D.E."/>
            <person name="Sieber C.M.K."/>
            <person name="Emerson J.B."/>
            <person name="Anantharaman K."/>
            <person name="Thomas B.C."/>
            <person name="Malmstrom R."/>
            <person name="Stieglmeier M."/>
            <person name="Klingl A."/>
            <person name="Woyke T."/>
            <person name="Ryan C.M."/>
            <person name="Banfield J.F."/>
        </authorList>
    </citation>
    <scope>NUCLEOTIDE SEQUENCE [LARGE SCALE GENOMIC DNA]</scope>
</reference>
<accession>A0A2H0VHL9</accession>
<dbReference type="InterPro" id="IPR036419">
    <property type="entry name" value="Ribosomal_S3_C_sf"/>
</dbReference>
<sequence length="217" mass="24732">MARKIHPTTHRLGINKDWESKWMPPGGKYSRYLREDEAIRKIINEKIGKAGIDRVEIERTHNQHKVTIRSARPGIVIGRGGKGIEELSQAIQKEIGIKTPLNLNVEEVRRTEVSATVMAQNIAWDIERRMRYRRVMKRHLDIASQNKDVQGVKIMLAGRLNGAEIARTEHLMKGKLPLTTIRANIDYGETTAVTTYGAIGVKVWLYKGDIFDKNVKN</sequence>
<dbReference type="InterPro" id="IPR004087">
    <property type="entry name" value="KH_dom"/>
</dbReference>
<evidence type="ECO:0000256" key="7">
    <source>
        <dbReference type="ARBA" id="ARBA00035257"/>
    </source>
</evidence>
<evidence type="ECO:0000313" key="11">
    <source>
        <dbReference type="Proteomes" id="UP000231466"/>
    </source>
</evidence>
<evidence type="ECO:0000256" key="6">
    <source>
        <dbReference type="ARBA" id="ARBA00024998"/>
    </source>
</evidence>
<dbReference type="GO" id="GO:0022627">
    <property type="term" value="C:cytosolic small ribosomal subunit"/>
    <property type="evidence" value="ECO:0007669"/>
    <property type="project" value="TreeGrafter"/>
</dbReference>
<dbReference type="InterPro" id="IPR004044">
    <property type="entry name" value="KH_dom_type_2"/>
</dbReference>
<keyword evidence="5 8" id="KW-0687">Ribonucleoprotein</keyword>
<dbReference type="PROSITE" id="PS50823">
    <property type="entry name" value="KH_TYPE_2"/>
    <property type="match status" value="1"/>
</dbReference>
<dbReference type="Pfam" id="PF07650">
    <property type="entry name" value="KH_2"/>
    <property type="match status" value="1"/>
</dbReference>
<proteinExistence type="inferred from homology"/>
<dbReference type="InterPro" id="IPR001351">
    <property type="entry name" value="Ribosomal_uS3_C"/>
</dbReference>
<keyword evidence="3 8" id="KW-0694">RNA-binding</keyword>
<evidence type="ECO:0000256" key="3">
    <source>
        <dbReference type="ARBA" id="ARBA00022884"/>
    </source>
</evidence>
<evidence type="ECO:0000256" key="1">
    <source>
        <dbReference type="ARBA" id="ARBA00010761"/>
    </source>
</evidence>
<dbReference type="HAMAP" id="MF_01309_B">
    <property type="entry name" value="Ribosomal_uS3_B"/>
    <property type="match status" value="1"/>
</dbReference>
<dbReference type="InterPro" id="IPR009019">
    <property type="entry name" value="KH_sf_prok-type"/>
</dbReference>
<comment type="caution">
    <text evidence="10">The sequence shown here is derived from an EMBL/GenBank/DDBJ whole genome shotgun (WGS) entry which is preliminary data.</text>
</comment>
<dbReference type="PANTHER" id="PTHR11760">
    <property type="entry name" value="30S/40S RIBOSOMAL PROTEIN S3"/>
    <property type="match status" value="1"/>
</dbReference>
<evidence type="ECO:0000313" key="10">
    <source>
        <dbReference type="EMBL" id="PIR97780.1"/>
    </source>
</evidence>
<dbReference type="Gene3D" id="3.30.300.20">
    <property type="match status" value="1"/>
</dbReference>
<dbReference type="SMART" id="SM00322">
    <property type="entry name" value="KH"/>
    <property type="match status" value="1"/>
</dbReference>
<dbReference type="GO" id="GO:0003729">
    <property type="term" value="F:mRNA binding"/>
    <property type="evidence" value="ECO:0007669"/>
    <property type="project" value="UniProtKB-UniRule"/>
</dbReference>
<dbReference type="Gene3D" id="3.30.1140.32">
    <property type="entry name" value="Ribosomal protein S3, C-terminal domain"/>
    <property type="match status" value="1"/>
</dbReference>
<dbReference type="SUPFAM" id="SSF54821">
    <property type="entry name" value="Ribosomal protein S3 C-terminal domain"/>
    <property type="match status" value="1"/>
</dbReference>
<dbReference type="NCBIfam" id="TIGR01009">
    <property type="entry name" value="rpsC_bact"/>
    <property type="match status" value="1"/>
</dbReference>
<dbReference type="GO" id="GO:0003735">
    <property type="term" value="F:structural constituent of ribosome"/>
    <property type="evidence" value="ECO:0007669"/>
    <property type="project" value="InterPro"/>
</dbReference>
<keyword evidence="4 8" id="KW-0689">Ribosomal protein</keyword>
<dbReference type="EMBL" id="PFAH01000009">
    <property type="protein sequence ID" value="PIR97780.1"/>
    <property type="molecule type" value="Genomic_DNA"/>
</dbReference>
<dbReference type="GO" id="GO:0019843">
    <property type="term" value="F:rRNA binding"/>
    <property type="evidence" value="ECO:0007669"/>
    <property type="project" value="UniProtKB-UniRule"/>
</dbReference>
<dbReference type="SUPFAM" id="SSF54814">
    <property type="entry name" value="Prokaryotic type KH domain (KH-domain type II)"/>
    <property type="match status" value="1"/>
</dbReference>
<dbReference type="FunFam" id="3.30.300.20:FF:000001">
    <property type="entry name" value="30S ribosomal protein S3"/>
    <property type="match status" value="1"/>
</dbReference>
<dbReference type="Proteomes" id="UP000231466">
    <property type="component" value="Unassembled WGS sequence"/>
</dbReference>
<dbReference type="InterPro" id="IPR005704">
    <property type="entry name" value="Ribosomal_uS3_bac-typ"/>
</dbReference>
<evidence type="ECO:0000256" key="5">
    <source>
        <dbReference type="ARBA" id="ARBA00023274"/>
    </source>
</evidence>
<dbReference type="InterPro" id="IPR015946">
    <property type="entry name" value="KH_dom-like_a/b"/>
</dbReference>
<dbReference type="AlphaFoldDB" id="A0A2H0VHL9"/>
<evidence type="ECO:0000256" key="4">
    <source>
        <dbReference type="ARBA" id="ARBA00022980"/>
    </source>
</evidence>
<keyword evidence="2 8" id="KW-0699">rRNA-binding</keyword>
<dbReference type="GO" id="GO:0006412">
    <property type="term" value="P:translation"/>
    <property type="evidence" value="ECO:0007669"/>
    <property type="project" value="UniProtKB-UniRule"/>
</dbReference>